<proteinExistence type="predicted"/>
<keyword evidence="3" id="KW-1185">Reference proteome</keyword>
<protein>
    <recommendedName>
        <fullName evidence="1">YdhG-like domain-containing protein</fullName>
    </recommendedName>
</protein>
<gene>
    <name evidence="2" type="ORF">SAMN05443287_10837</name>
</gene>
<evidence type="ECO:0000313" key="2">
    <source>
        <dbReference type="EMBL" id="SEJ81203.1"/>
    </source>
</evidence>
<dbReference type="EMBL" id="FNYV01000008">
    <property type="protein sequence ID" value="SEJ81203.1"/>
    <property type="molecule type" value="Genomic_DNA"/>
</dbReference>
<accession>A0A1H7BU49</accession>
<dbReference type="SUPFAM" id="SSF159888">
    <property type="entry name" value="YdhG-like"/>
    <property type="match status" value="1"/>
</dbReference>
<dbReference type="RefSeq" id="WP_232521438.1">
    <property type="nucleotide sequence ID" value="NZ_FNYV01000008.1"/>
</dbReference>
<feature type="domain" description="YdhG-like" evidence="1">
    <location>
        <begin position="39"/>
        <end position="134"/>
    </location>
</feature>
<dbReference type="AlphaFoldDB" id="A0A1H7BU49"/>
<dbReference type="STRING" id="1144548.SAMN05443287_10837"/>
<name>A0A1H7BU49_9ACTN</name>
<dbReference type="Proteomes" id="UP000198707">
    <property type="component" value="Unassembled WGS sequence"/>
</dbReference>
<evidence type="ECO:0000313" key="3">
    <source>
        <dbReference type="Proteomes" id="UP000198707"/>
    </source>
</evidence>
<dbReference type="Gene3D" id="3.90.1150.200">
    <property type="match status" value="1"/>
</dbReference>
<organism evidence="2 3">
    <name type="scientific">Micromonospora phaseoli</name>
    <dbReference type="NCBI Taxonomy" id="1144548"/>
    <lineage>
        <taxon>Bacteria</taxon>
        <taxon>Bacillati</taxon>
        <taxon>Actinomycetota</taxon>
        <taxon>Actinomycetes</taxon>
        <taxon>Micromonosporales</taxon>
        <taxon>Micromonosporaceae</taxon>
        <taxon>Micromonospora</taxon>
    </lineage>
</organism>
<evidence type="ECO:0000259" key="1">
    <source>
        <dbReference type="Pfam" id="PF08818"/>
    </source>
</evidence>
<dbReference type="InterPro" id="IPR014922">
    <property type="entry name" value="YdhG-like"/>
</dbReference>
<dbReference type="Pfam" id="PF08818">
    <property type="entry name" value="DUF1801"/>
    <property type="match status" value="1"/>
</dbReference>
<sequence length="141" mass="16242">MLTAGIDVDAEANVGKVDNTVNRTDEVDAFMEKLDHPFKAEVELLREGIKSVNPKIVEQVKWKAPSFAYQGEYLVTFNLWSKERVHLVFHNPLVVNIDSELLEGDYADGRRMAYFYDMKDAKAKKAELKRILKQLLKLIEK</sequence>
<reference evidence="3" key="1">
    <citation type="submission" date="2016-10" db="EMBL/GenBank/DDBJ databases">
        <authorList>
            <person name="Varghese N."/>
            <person name="Submissions S."/>
        </authorList>
    </citation>
    <scope>NUCLEOTIDE SEQUENCE [LARGE SCALE GENOMIC DNA]</scope>
    <source>
        <strain evidence="3">CGMCC 4.7038</strain>
    </source>
</reference>